<dbReference type="Proteomes" id="UP000229952">
    <property type="component" value="Unassembled WGS sequence"/>
</dbReference>
<gene>
    <name evidence="5" type="ORF">COX35_01125</name>
</gene>
<name>A0A2G9YYP3_9BACT</name>
<keyword evidence="2" id="KW-0547">Nucleotide-binding</keyword>
<dbReference type="PANTHER" id="PTHR43030">
    <property type="entry name" value="PHOSPHOENOLPYRUVATE SYNTHASE"/>
    <property type="match status" value="1"/>
</dbReference>
<dbReference type="SUPFAM" id="SSF51621">
    <property type="entry name" value="Phosphoenolpyruvate/pyruvate domain"/>
    <property type="match status" value="1"/>
</dbReference>
<dbReference type="InterPro" id="IPR006319">
    <property type="entry name" value="PEP_synth"/>
</dbReference>
<dbReference type="Gene3D" id="3.20.20.60">
    <property type="entry name" value="Phosphoenolpyruvate-binding domains"/>
    <property type="match status" value="1"/>
</dbReference>
<evidence type="ECO:0000256" key="3">
    <source>
        <dbReference type="ARBA" id="ARBA00022840"/>
    </source>
</evidence>
<evidence type="ECO:0000256" key="2">
    <source>
        <dbReference type="ARBA" id="ARBA00022741"/>
    </source>
</evidence>
<evidence type="ECO:0000313" key="6">
    <source>
        <dbReference type="Proteomes" id="UP000229952"/>
    </source>
</evidence>
<organism evidence="5 6">
    <name type="scientific">Candidatus Nealsonbacteria bacterium CG23_combo_of_CG06-09_8_20_14_all_37_18</name>
    <dbReference type="NCBI Taxonomy" id="1974720"/>
    <lineage>
        <taxon>Bacteria</taxon>
        <taxon>Candidatus Nealsoniibacteriota</taxon>
    </lineage>
</organism>
<dbReference type="Pfam" id="PF02896">
    <property type="entry name" value="PEP-utilizers_C"/>
    <property type="match status" value="1"/>
</dbReference>
<feature type="domain" description="PEP-utilising enzyme C-terminal" evidence="4">
    <location>
        <begin position="1"/>
        <end position="110"/>
    </location>
</feature>
<dbReference type="InterPro" id="IPR015813">
    <property type="entry name" value="Pyrv/PenolPyrv_kinase-like_dom"/>
</dbReference>
<dbReference type="PRINTS" id="PR01736">
    <property type="entry name" value="PHPHTRNFRASE"/>
</dbReference>
<comment type="caution">
    <text evidence="5">The sequence shown here is derived from an EMBL/GenBank/DDBJ whole genome shotgun (WGS) entry which is preliminary data.</text>
</comment>
<evidence type="ECO:0000259" key="4">
    <source>
        <dbReference type="Pfam" id="PF02896"/>
    </source>
</evidence>
<evidence type="ECO:0000256" key="1">
    <source>
        <dbReference type="ARBA" id="ARBA00007837"/>
    </source>
</evidence>
<dbReference type="InterPro" id="IPR040442">
    <property type="entry name" value="Pyrv_kinase-like_dom_sf"/>
</dbReference>
<protein>
    <recommendedName>
        <fullName evidence="4">PEP-utilising enzyme C-terminal domain-containing protein</fullName>
    </recommendedName>
</protein>
<proteinExistence type="inferred from homology"/>
<comment type="similarity">
    <text evidence="1">Belongs to the PEP-utilizing enzyme family.</text>
</comment>
<dbReference type="GO" id="GO:0005524">
    <property type="term" value="F:ATP binding"/>
    <property type="evidence" value="ECO:0007669"/>
    <property type="project" value="UniProtKB-KW"/>
</dbReference>
<dbReference type="AlphaFoldDB" id="A0A2G9YYP3"/>
<accession>A0A2G9YYP3</accession>
<sequence>MCEIPSNVILADRFSEIFDSYSVGSNDLTQLLLGVDRDNAKIAHIFDENNEAVKRVIEEFIKKAHQYGKKVSICGEAPASVSGFVEFLIKCGIDSISVNPDSVIKTILLADKVEKKLKK</sequence>
<dbReference type="EMBL" id="PCRQ01000026">
    <property type="protein sequence ID" value="PIP24356.1"/>
    <property type="molecule type" value="Genomic_DNA"/>
</dbReference>
<keyword evidence="3" id="KW-0067">ATP-binding</keyword>
<dbReference type="GO" id="GO:0008986">
    <property type="term" value="F:pyruvate, water dikinase activity"/>
    <property type="evidence" value="ECO:0007669"/>
    <property type="project" value="InterPro"/>
</dbReference>
<dbReference type="InterPro" id="IPR000121">
    <property type="entry name" value="PEP_util_C"/>
</dbReference>
<dbReference type="PANTHER" id="PTHR43030:SF1">
    <property type="entry name" value="PHOSPHOENOLPYRUVATE SYNTHASE"/>
    <property type="match status" value="1"/>
</dbReference>
<evidence type="ECO:0000313" key="5">
    <source>
        <dbReference type="EMBL" id="PIP24356.1"/>
    </source>
</evidence>
<reference evidence="5 6" key="1">
    <citation type="submission" date="2017-09" db="EMBL/GenBank/DDBJ databases">
        <title>Depth-based differentiation of microbial function through sediment-hosted aquifers and enrichment of novel symbionts in the deep terrestrial subsurface.</title>
        <authorList>
            <person name="Probst A.J."/>
            <person name="Ladd B."/>
            <person name="Jarett J.K."/>
            <person name="Geller-Mcgrath D.E."/>
            <person name="Sieber C.M."/>
            <person name="Emerson J.B."/>
            <person name="Anantharaman K."/>
            <person name="Thomas B.C."/>
            <person name="Malmstrom R."/>
            <person name="Stieglmeier M."/>
            <person name="Klingl A."/>
            <person name="Woyke T."/>
            <person name="Ryan C.M."/>
            <person name="Banfield J.F."/>
        </authorList>
    </citation>
    <scope>NUCLEOTIDE SEQUENCE [LARGE SCALE GENOMIC DNA]</scope>
    <source>
        <strain evidence="5">CG23_combo_of_CG06-09_8_20_14_all_37_18</strain>
    </source>
</reference>